<evidence type="ECO:0000313" key="6">
    <source>
        <dbReference type="EMBL" id="CAF3938963.1"/>
    </source>
</evidence>
<feature type="non-terminal residue" evidence="6">
    <location>
        <position position="1"/>
    </location>
</feature>
<gene>
    <name evidence="5" type="ORF">OVA965_LOCUS21184</name>
    <name evidence="6" type="ORF">TMI583_LOCUS21767</name>
</gene>
<evidence type="ECO:0000256" key="4">
    <source>
        <dbReference type="ARBA" id="ARBA00038356"/>
    </source>
</evidence>
<sequence>LNICLISVLPHQDGTFLFNEPLNIMGVWIALEDATIENGCLSFIPKSHTSNHITLSYTHTHTHENNTCFLEPIERRCIRNPNKKEFDTGNMLIFTGPVTQHEESEFVSCPVKAGDAVLIHGQVVHKSEQNTSPITRQIYTFHIIETNNSTYSKENW</sequence>
<dbReference type="GO" id="GO:0046872">
    <property type="term" value="F:metal ion binding"/>
    <property type="evidence" value="ECO:0007669"/>
    <property type="project" value="UniProtKB-KW"/>
</dbReference>
<evidence type="ECO:0000313" key="7">
    <source>
        <dbReference type="Proteomes" id="UP000682733"/>
    </source>
</evidence>
<evidence type="ECO:0000256" key="1">
    <source>
        <dbReference type="ARBA" id="ARBA00001962"/>
    </source>
</evidence>
<accession>A0A8S2MFJ3</accession>
<dbReference type="EMBL" id="CAJOBA010027017">
    <property type="protein sequence ID" value="CAF3938963.1"/>
    <property type="molecule type" value="Genomic_DNA"/>
</dbReference>
<comment type="caution">
    <text evidence="6">The sequence shown here is derived from an EMBL/GenBank/DDBJ whole genome shotgun (WGS) entry which is preliminary data.</text>
</comment>
<proteinExistence type="inferred from homology"/>
<dbReference type="SUPFAM" id="SSF51197">
    <property type="entry name" value="Clavaminate synthase-like"/>
    <property type="match status" value="1"/>
</dbReference>
<keyword evidence="3" id="KW-0408">Iron</keyword>
<keyword evidence="2" id="KW-0479">Metal-binding</keyword>
<organism evidence="6 7">
    <name type="scientific">Didymodactylos carnosus</name>
    <dbReference type="NCBI Taxonomy" id="1234261"/>
    <lineage>
        <taxon>Eukaryota</taxon>
        <taxon>Metazoa</taxon>
        <taxon>Spiralia</taxon>
        <taxon>Gnathifera</taxon>
        <taxon>Rotifera</taxon>
        <taxon>Eurotatoria</taxon>
        <taxon>Bdelloidea</taxon>
        <taxon>Philodinida</taxon>
        <taxon>Philodinidae</taxon>
        <taxon>Didymodactylos</taxon>
    </lineage>
</organism>
<evidence type="ECO:0000256" key="2">
    <source>
        <dbReference type="ARBA" id="ARBA00022723"/>
    </source>
</evidence>
<dbReference type="Pfam" id="PF05721">
    <property type="entry name" value="PhyH"/>
    <property type="match status" value="1"/>
</dbReference>
<comment type="similarity">
    <text evidence="4">Belongs to the PhyH family. PHYHD1 subfamily.</text>
</comment>
<dbReference type="AlphaFoldDB" id="A0A8S2MFJ3"/>
<evidence type="ECO:0000256" key="3">
    <source>
        <dbReference type="ARBA" id="ARBA00023004"/>
    </source>
</evidence>
<evidence type="ECO:0008006" key="8">
    <source>
        <dbReference type="Google" id="ProtNLM"/>
    </source>
</evidence>
<dbReference type="Gene3D" id="2.60.120.620">
    <property type="entry name" value="q2cbj1_9rhob like domain"/>
    <property type="match status" value="1"/>
</dbReference>
<dbReference type="Proteomes" id="UP000677228">
    <property type="component" value="Unassembled WGS sequence"/>
</dbReference>
<dbReference type="EMBL" id="CAJNOK010011524">
    <property type="protein sequence ID" value="CAF1142230.1"/>
    <property type="molecule type" value="Genomic_DNA"/>
</dbReference>
<dbReference type="InterPro" id="IPR008775">
    <property type="entry name" value="Phytyl_CoA_dOase-like"/>
</dbReference>
<name>A0A8S2MFJ3_9BILA</name>
<reference evidence="6" key="1">
    <citation type="submission" date="2021-02" db="EMBL/GenBank/DDBJ databases">
        <authorList>
            <person name="Nowell W R."/>
        </authorList>
    </citation>
    <scope>NUCLEOTIDE SEQUENCE</scope>
</reference>
<dbReference type="Proteomes" id="UP000682733">
    <property type="component" value="Unassembled WGS sequence"/>
</dbReference>
<dbReference type="PANTHER" id="PTHR20883:SF15">
    <property type="entry name" value="PHYTANOYL-COA DIOXYGENASE DOMAIN-CONTAINING PROTEIN 1"/>
    <property type="match status" value="1"/>
</dbReference>
<comment type="cofactor">
    <cofactor evidence="1">
        <name>Fe cation</name>
        <dbReference type="ChEBI" id="CHEBI:24875"/>
    </cofactor>
</comment>
<dbReference type="PANTHER" id="PTHR20883">
    <property type="entry name" value="PHYTANOYL-COA DIOXYGENASE DOMAIN CONTAINING 1"/>
    <property type="match status" value="1"/>
</dbReference>
<protein>
    <recommendedName>
        <fullName evidence="8">Phytanoyl-CoA dioxygenase domain-containing protein 1</fullName>
    </recommendedName>
</protein>
<evidence type="ECO:0000313" key="5">
    <source>
        <dbReference type="EMBL" id="CAF1142230.1"/>
    </source>
</evidence>